<feature type="transmembrane region" description="Helical" evidence="1">
    <location>
        <begin position="37"/>
        <end position="62"/>
    </location>
</feature>
<dbReference type="EnsemblMetazoa" id="CJA33456.1">
    <property type="protein sequence ID" value="CJA33456.1"/>
    <property type="gene ID" value="WBGene00209303"/>
</dbReference>
<evidence type="ECO:0000256" key="1">
    <source>
        <dbReference type="SAM" id="Phobius"/>
    </source>
</evidence>
<keyword evidence="3" id="KW-1185">Reference proteome</keyword>
<reference evidence="3" key="1">
    <citation type="submission" date="2010-08" db="EMBL/GenBank/DDBJ databases">
        <authorList>
            <consortium name="Caenorhabditis japonica Sequencing Consortium"/>
            <person name="Wilson R.K."/>
        </authorList>
    </citation>
    <scope>NUCLEOTIDE SEQUENCE [LARGE SCALE GENOMIC DNA]</scope>
    <source>
        <strain evidence="3">DF5081</strain>
    </source>
</reference>
<organism evidence="2 3">
    <name type="scientific">Caenorhabditis japonica</name>
    <dbReference type="NCBI Taxonomy" id="281687"/>
    <lineage>
        <taxon>Eukaryota</taxon>
        <taxon>Metazoa</taxon>
        <taxon>Ecdysozoa</taxon>
        <taxon>Nematoda</taxon>
        <taxon>Chromadorea</taxon>
        <taxon>Rhabditida</taxon>
        <taxon>Rhabditina</taxon>
        <taxon>Rhabditomorpha</taxon>
        <taxon>Rhabditoidea</taxon>
        <taxon>Rhabditidae</taxon>
        <taxon>Peloderinae</taxon>
        <taxon>Caenorhabditis</taxon>
    </lineage>
</organism>
<keyword evidence="1" id="KW-0472">Membrane</keyword>
<evidence type="ECO:0000313" key="3">
    <source>
        <dbReference type="Proteomes" id="UP000005237"/>
    </source>
</evidence>
<dbReference type="Proteomes" id="UP000005237">
    <property type="component" value="Unassembled WGS sequence"/>
</dbReference>
<sequence>MTVCCNRNVAVYTLRLIDSGGRKTLSERLGTALYARWLYAVIVRVETIVVVVVVVLAAVLVVHRCAFAATIMMLDGDVDDGGGGRCLDIVMVADSLNDPCRRAYSQSQLRAHV</sequence>
<keyword evidence="1" id="KW-0812">Transmembrane</keyword>
<name>A0A8R1EBY5_CAEJA</name>
<protein>
    <submittedName>
        <fullName evidence="2">Uncharacterized protein</fullName>
    </submittedName>
</protein>
<reference evidence="2" key="2">
    <citation type="submission" date="2022-06" db="UniProtKB">
        <authorList>
            <consortium name="EnsemblMetazoa"/>
        </authorList>
    </citation>
    <scope>IDENTIFICATION</scope>
    <source>
        <strain evidence="2">DF5081</strain>
    </source>
</reference>
<keyword evidence="1" id="KW-1133">Transmembrane helix</keyword>
<proteinExistence type="predicted"/>
<accession>A0A8R1EBY5</accession>
<evidence type="ECO:0000313" key="2">
    <source>
        <dbReference type="EnsemblMetazoa" id="CJA33456.1"/>
    </source>
</evidence>